<dbReference type="EMBL" id="CAJOBR010002130">
    <property type="protein sequence ID" value="CAF4658852.1"/>
    <property type="molecule type" value="Genomic_DNA"/>
</dbReference>
<organism evidence="2 3">
    <name type="scientific">Rotaria socialis</name>
    <dbReference type="NCBI Taxonomy" id="392032"/>
    <lineage>
        <taxon>Eukaryota</taxon>
        <taxon>Metazoa</taxon>
        <taxon>Spiralia</taxon>
        <taxon>Gnathifera</taxon>
        <taxon>Rotifera</taxon>
        <taxon>Eurotatoria</taxon>
        <taxon>Bdelloidea</taxon>
        <taxon>Philodinida</taxon>
        <taxon>Philodinidae</taxon>
        <taxon>Rotaria</taxon>
    </lineage>
</organism>
<gene>
    <name evidence="2" type="ORF">QYT958_LOCUS15365</name>
</gene>
<evidence type="ECO:0000313" key="3">
    <source>
        <dbReference type="Proteomes" id="UP000663848"/>
    </source>
</evidence>
<comment type="caution">
    <text evidence="2">The sequence shown here is derived from an EMBL/GenBank/DDBJ whole genome shotgun (WGS) entry which is preliminary data.</text>
</comment>
<feature type="non-terminal residue" evidence="2">
    <location>
        <position position="1"/>
    </location>
</feature>
<proteinExistence type="predicted"/>
<dbReference type="AlphaFoldDB" id="A0A821FZ45"/>
<evidence type="ECO:0000256" key="1">
    <source>
        <dbReference type="SAM" id="MobiDB-lite"/>
    </source>
</evidence>
<name>A0A821FZ45_9BILA</name>
<protein>
    <submittedName>
        <fullName evidence="2">Uncharacterized protein</fullName>
    </submittedName>
</protein>
<evidence type="ECO:0000313" key="2">
    <source>
        <dbReference type="EMBL" id="CAF4658852.1"/>
    </source>
</evidence>
<feature type="compositionally biased region" description="Low complexity" evidence="1">
    <location>
        <begin position="155"/>
        <end position="218"/>
    </location>
</feature>
<accession>A0A821FZ45</accession>
<dbReference type="Proteomes" id="UP000663848">
    <property type="component" value="Unassembled WGS sequence"/>
</dbReference>
<feature type="region of interest" description="Disordered" evidence="1">
    <location>
        <begin position="155"/>
        <end position="220"/>
    </location>
</feature>
<reference evidence="2" key="1">
    <citation type="submission" date="2021-02" db="EMBL/GenBank/DDBJ databases">
        <authorList>
            <person name="Nowell W R."/>
        </authorList>
    </citation>
    <scope>NUCLEOTIDE SEQUENCE</scope>
</reference>
<sequence length="254" mass="27892">SDNNITTPFTHEIIRNSTEQINNSTDSNNLIMNTTSQTMNYTSYETSNYSSIQNYSSQFNSSEQTSFPTKTTTMQSLITDKLIDMLNNSQYERDQFLYQLCQQLLSHILPDASSLSSPKAVEAALTSASNSSSGNYPVNELLSWIKEQINSSSSSITTTTTTTKTTTPATTTTTTKPTTTIPTTTTTMTTKSTTTTPATTTTMTTTKPTTTSPTSTTPRLSLVIREKSLSTMSLERLDMDEVLHPVNNNDDGER</sequence>